<accession>A0ABT1SZ39</accession>
<gene>
    <name evidence="2" type="ORF">NPE20_06600</name>
</gene>
<feature type="domain" description="Endonuclease GajA/Old nuclease/RecF-like AAA" evidence="1">
    <location>
        <begin position="258"/>
        <end position="317"/>
    </location>
</feature>
<organism evidence="2 3">
    <name type="scientific">Mucilaginibacter aquariorum</name>
    <dbReference type="NCBI Taxonomy" id="2967225"/>
    <lineage>
        <taxon>Bacteria</taxon>
        <taxon>Pseudomonadati</taxon>
        <taxon>Bacteroidota</taxon>
        <taxon>Sphingobacteriia</taxon>
        <taxon>Sphingobacteriales</taxon>
        <taxon>Sphingobacteriaceae</taxon>
        <taxon>Mucilaginibacter</taxon>
    </lineage>
</organism>
<dbReference type="PANTHER" id="PTHR43581:SF3">
    <property type="entry name" value="AAA+ ATPASE DOMAIN-CONTAINING PROTEIN"/>
    <property type="match status" value="1"/>
</dbReference>
<sequence>MSRIRIKHFGPIKEGYSNNDGWLEIKNLCVFIGTQGSGKSTVAKLISTLIWIEKALVRGDFGANNKFSTARFRRHVAYQNIGSYFNEKSIIEYDGGAFFISYRESKVTIHKHKADTYVFPKIMYVPSERNLVSSVINVNDLQGLPQTLYTFSREYDLALRDTKGLVPLPINGSNVEYKKGSKDIIISGDGYTVSLLEASSGFQSFVPLYLVSNFLSNSLTITGDNATKNISINQEKRIQKDIQKILSNPKLSEDVKKASLEFLSSGTKPAAFINIVEEPEQNLFPSSQHQIINSLLEIKNRNANNKLILTTHSPYIITYLSIAIQGGSLMNKDLSESALNKLRSVVPERATLKAEEIAVFQLDQKNGEINDLPNFEGIPSDSNYLNQFLSEGNVQFDTLLEIEQEL</sequence>
<name>A0ABT1SZ39_9SPHI</name>
<dbReference type="PANTHER" id="PTHR43581">
    <property type="entry name" value="ATP/GTP PHOSPHATASE"/>
    <property type="match status" value="1"/>
</dbReference>
<dbReference type="SUPFAM" id="SSF52540">
    <property type="entry name" value="P-loop containing nucleoside triphosphate hydrolases"/>
    <property type="match status" value="1"/>
</dbReference>
<dbReference type="Pfam" id="PF13175">
    <property type="entry name" value="AAA_15"/>
    <property type="match status" value="1"/>
</dbReference>
<keyword evidence="3" id="KW-1185">Reference proteome</keyword>
<keyword evidence="2" id="KW-0067">ATP-binding</keyword>
<proteinExistence type="predicted"/>
<dbReference type="EMBL" id="JANHOH010000001">
    <property type="protein sequence ID" value="MCQ6957616.1"/>
    <property type="molecule type" value="Genomic_DNA"/>
</dbReference>
<evidence type="ECO:0000313" key="2">
    <source>
        <dbReference type="EMBL" id="MCQ6957616.1"/>
    </source>
</evidence>
<keyword evidence="2" id="KW-0547">Nucleotide-binding</keyword>
<evidence type="ECO:0000259" key="1">
    <source>
        <dbReference type="Pfam" id="PF13175"/>
    </source>
</evidence>
<dbReference type="InterPro" id="IPR027417">
    <property type="entry name" value="P-loop_NTPase"/>
</dbReference>
<dbReference type="GO" id="GO:0005524">
    <property type="term" value="F:ATP binding"/>
    <property type="evidence" value="ECO:0007669"/>
    <property type="project" value="UniProtKB-KW"/>
</dbReference>
<reference evidence="2 3" key="1">
    <citation type="submission" date="2022-07" db="EMBL/GenBank/DDBJ databases">
        <title>Mucilaginibacter sp. JC4.</title>
        <authorList>
            <person name="Le V."/>
            <person name="Ko S.-R."/>
            <person name="Ahn C.-Y."/>
            <person name="Oh H.-M."/>
        </authorList>
    </citation>
    <scope>NUCLEOTIDE SEQUENCE [LARGE SCALE GENOMIC DNA]</scope>
    <source>
        <strain evidence="2 3">JC4</strain>
    </source>
</reference>
<dbReference type="RefSeq" id="WP_256537817.1">
    <property type="nucleotide sequence ID" value="NZ_JANHOH010000001.1"/>
</dbReference>
<evidence type="ECO:0000313" key="3">
    <source>
        <dbReference type="Proteomes" id="UP001204376"/>
    </source>
</evidence>
<dbReference type="Gene3D" id="3.40.50.300">
    <property type="entry name" value="P-loop containing nucleotide triphosphate hydrolases"/>
    <property type="match status" value="1"/>
</dbReference>
<dbReference type="InterPro" id="IPR041685">
    <property type="entry name" value="AAA_GajA/Old/RecF-like"/>
</dbReference>
<comment type="caution">
    <text evidence="2">The sequence shown here is derived from an EMBL/GenBank/DDBJ whole genome shotgun (WGS) entry which is preliminary data.</text>
</comment>
<dbReference type="InterPro" id="IPR051396">
    <property type="entry name" value="Bact_Antivir_Def_Nuclease"/>
</dbReference>
<protein>
    <submittedName>
        <fullName evidence="2">ATP-binding protein</fullName>
    </submittedName>
</protein>
<dbReference type="Proteomes" id="UP001204376">
    <property type="component" value="Unassembled WGS sequence"/>
</dbReference>